<dbReference type="EMBL" id="CP050831">
    <property type="protein sequence ID" value="QIU94580.1"/>
    <property type="molecule type" value="Genomic_DNA"/>
</dbReference>
<dbReference type="Pfam" id="PF14113">
    <property type="entry name" value="Tae4"/>
    <property type="match status" value="1"/>
</dbReference>
<keyword evidence="2" id="KW-1185">Reference proteome</keyword>
<dbReference type="RefSeq" id="WP_167962630.1">
    <property type="nucleotide sequence ID" value="NZ_CP050831.1"/>
</dbReference>
<gene>
    <name evidence="1" type="ORF">BacF7301_10700</name>
</gene>
<reference evidence="1 2" key="1">
    <citation type="submission" date="2020-03" db="EMBL/GenBank/DDBJ databases">
        <title>Genomic analysis of Bacteroides faecium CBA7301.</title>
        <authorList>
            <person name="Kim J."/>
            <person name="Roh S.W."/>
        </authorList>
    </citation>
    <scope>NUCLEOTIDE SEQUENCE [LARGE SCALE GENOMIC DNA]</scope>
    <source>
        <strain evidence="1 2">CBA7301</strain>
    </source>
</reference>
<accession>A0A6H0KMJ4</accession>
<dbReference type="AlphaFoldDB" id="A0A6H0KMJ4"/>
<evidence type="ECO:0000313" key="1">
    <source>
        <dbReference type="EMBL" id="QIU94580.1"/>
    </source>
</evidence>
<organism evidence="1 2">
    <name type="scientific">Bacteroides faecium</name>
    <dbReference type="NCBI Taxonomy" id="2715212"/>
    <lineage>
        <taxon>Bacteria</taxon>
        <taxon>Pseudomonadati</taxon>
        <taxon>Bacteroidota</taxon>
        <taxon>Bacteroidia</taxon>
        <taxon>Bacteroidales</taxon>
        <taxon>Bacteroidaceae</taxon>
        <taxon>Bacteroides</taxon>
    </lineage>
</organism>
<dbReference type="Gene3D" id="3.90.1720.70">
    <property type="match status" value="1"/>
</dbReference>
<dbReference type="InterPro" id="IPR025562">
    <property type="entry name" value="Tae4"/>
</dbReference>
<protein>
    <submittedName>
        <fullName evidence="1">Uncharacterized protein</fullName>
    </submittedName>
</protein>
<proteinExistence type="predicted"/>
<evidence type="ECO:0000313" key="2">
    <source>
        <dbReference type="Proteomes" id="UP000501780"/>
    </source>
</evidence>
<dbReference type="Proteomes" id="UP000501780">
    <property type="component" value="Chromosome"/>
</dbReference>
<name>A0A6H0KMJ4_9BACE</name>
<dbReference type="KEGG" id="bfc:BacF7301_10700"/>
<sequence>MRKIKGNRLMFIILAVLCLCIYACYDGVDFPSGKSSRSGKSKKKNKELTTVIARQWFEANMTPVVTMRSSEAKDVQAAMVKPKWEDAYEANRGKYEVVQTPILTRGRRMFVDAETQSEFEKIRGQKYLRNAARMVIRKDLKTGEIRSFITVFVGSLEYMKKSKKMGRNSYLYREPDFDGKVLFFEPNGGLINGWKYRNGKIVAKIMPLSEDAKFLITRGWVTECYTETVLEYSQECYEEGFGYEDEEWGVGGGVDYICNDVWTPVEYQVCEEEWEEDEDSGDSGIGDGDDIGGDVDPSIVPQIDLPPFSTVDIKFGVVAKMEAPKVYELIGGKVYQNYLSNPAYVNACTLRLSYALNMCGGSHRIPYSSGKTGSGDADRDGSREWYYYKVVDMIDYLDQKYGIHEVVTVDEIQDKKGIVGQVDCEGWGGGGHVDIWDDANTVSADRLYPECETLYFWEFK</sequence>